<gene>
    <name evidence="2" type="ORF">NCTC12714_01204</name>
</gene>
<feature type="transmembrane region" description="Helical" evidence="1">
    <location>
        <begin position="27"/>
        <end position="49"/>
    </location>
</feature>
<dbReference type="EMBL" id="UGJE01000002">
    <property type="protein sequence ID" value="STQ86397.1"/>
    <property type="molecule type" value="Genomic_DNA"/>
</dbReference>
<organism evidence="2 3">
    <name type="scientific">Helicobacter muridarum</name>
    <dbReference type="NCBI Taxonomy" id="216"/>
    <lineage>
        <taxon>Bacteria</taxon>
        <taxon>Pseudomonadati</taxon>
        <taxon>Campylobacterota</taxon>
        <taxon>Epsilonproteobacteria</taxon>
        <taxon>Campylobacterales</taxon>
        <taxon>Helicobacteraceae</taxon>
        <taxon>Helicobacter</taxon>
    </lineage>
</organism>
<sequence length="52" mass="5641">MQILFGTQNVDVVVLSEQEMRETKGQAWWVGLLGSAGISFGAYLLNGIINGE</sequence>
<reference evidence="2 3" key="1">
    <citation type="submission" date="2018-06" db="EMBL/GenBank/DDBJ databases">
        <authorList>
            <consortium name="Pathogen Informatics"/>
            <person name="Doyle S."/>
        </authorList>
    </citation>
    <scope>NUCLEOTIDE SEQUENCE [LARGE SCALE GENOMIC DNA]</scope>
    <source>
        <strain evidence="2 3">NCTC12714</strain>
    </source>
</reference>
<keyword evidence="1" id="KW-0472">Membrane</keyword>
<keyword evidence="1" id="KW-1133">Transmembrane helix</keyword>
<dbReference type="Proteomes" id="UP000255139">
    <property type="component" value="Unassembled WGS sequence"/>
</dbReference>
<dbReference type="RefSeq" id="WP_158654969.1">
    <property type="nucleotide sequence ID" value="NZ_FZML01000034.1"/>
</dbReference>
<evidence type="ECO:0000256" key="1">
    <source>
        <dbReference type="SAM" id="Phobius"/>
    </source>
</evidence>
<evidence type="ECO:0000313" key="3">
    <source>
        <dbReference type="Proteomes" id="UP000255139"/>
    </source>
</evidence>
<accession>A0A377PUZ4</accession>
<dbReference type="AlphaFoldDB" id="A0A377PUZ4"/>
<proteinExistence type="predicted"/>
<name>A0A377PUZ4_9HELI</name>
<evidence type="ECO:0000313" key="2">
    <source>
        <dbReference type="EMBL" id="STQ86397.1"/>
    </source>
</evidence>
<keyword evidence="1" id="KW-0812">Transmembrane</keyword>
<protein>
    <submittedName>
        <fullName evidence="2">Uncharacterized protein</fullName>
    </submittedName>
</protein>
<keyword evidence="3" id="KW-1185">Reference proteome</keyword>